<dbReference type="Proteomes" id="UP000823388">
    <property type="component" value="Chromosome 8K"/>
</dbReference>
<evidence type="ECO:0000313" key="2">
    <source>
        <dbReference type="Proteomes" id="UP000823388"/>
    </source>
</evidence>
<comment type="caution">
    <text evidence="1">The sequence shown here is derived from an EMBL/GenBank/DDBJ whole genome shotgun (WGS) entry which is preliminary data.</text>
</comment>
<organism evidence="1 2">
    <name type="scientific">Panicum virgatum</name>
    <name type="common">Blackwell switchgrass</name>
    <dbReference type="NCBI Taxonomy" id="38727"/>
    <lineage>
        <taxon>Eukaryota</taxon>
        <taxon>Viridiplantae</taxon>
        <taxon>Streptophyta</taxon>
        <taxon>Embryophyta</taxon>
        <taxon>Tracheophyta</taxon>
        <taxon>Spermatophyta</taxon>
        <taxon>Magnoliopsida</taxon>
        <taxon>Liliopsida</taxon>
        <taxon>Poales</taxon>
        <taxon>Poaceae</taxon>
        <taxon>PACMAD clade</taxon>
        <taxon>Panicoideae</taxon>
        <taxon>Panicodae</taxon>
        <taxon>Paniceae</taxon>
        <taxon>Panicinae</taxon>
        <taxon>Panicum</taxon>
        <taxon>Panicum sect. Hiantes</taxon>
    </lineage>
</organism>
<reference evidence="1" key="1">
    <citation type="submission" date="2020-05" db="EMBL/GenBank/DDBJ databases">
        <title>WGS assembly of Panicum virgatum.</title>
        <authorList>
            <person name="Lovell J.T."/>
            <person name="Jenkins J."/>
            <person name="Shu S."/>
            <person name="Juenger T.E."/>
            <person name="Schmutz J."/>
        </authorList>
    </citation>
    <scope>NUCLEOTIDE SEQUENCE</scope>
    <source>
        <strain evidence="1">AP13</strain>
    </source>
</reference>
<dbReference type="AlphaFoldDB" id="A0A8T0PKJ8"/>
<accession>A0A8T0PKJ8</accession>
<gene>
    <name evidence="1" type="ORF">PVAP13_8KG128900</name>
</gene>
<proteinExistence type="predicted"/>
<keyword evidence="2" id="KW-1185">Reference proteome</keyword>
<dbReference type="EMBL" id="CM029051">
    <property type="protein sequence ID" value="KAG2562120.1"/>
    <property type="molecule type" value="Genomic_DNA"/>
</dbReference>
<evidence type="ECO:0000313" key="1">
    <source>
        <dbReference type="EMBL" id="KAG2562120.1"/>
    </source>
</evidence>
<name>A0A8T0PKJ8_PANVG</name>
<sequence length="55" mass="6145">MSMGCRTTSFLLLRRSQDGHLHAVQPPQPPSLCIAVGMLVRCIKKVHVFHECDSL</sequence>
<protein>
    <submittedName>
        <fullName evidence="1">Uncharacterized protein</fullName>
    </submittedName>
</protein>